<proteinExistence type="predicted"/>
<organism evidence="1 2">
    <name type="scientific">Hallerella succinigenes</name>
    <dbReference type="NCBI Taxonomy" id="1896222"/>
    <lineage>
        <taxon>Bacteria</taxon>
        <taxon>Pseudomonadati</taxon>
        <taxon>Fibrobacterota</taxon>
        <taxon>Fibrobacteria</taxon>
        <taxon>Fibrobacterales</taxon>
        <taxon>Fibrobacteraceae</taxon>
        <taxon>Hallerella</taxon>
    </lineage>
</organism>
<accession>A0A2M9A9K6</accession>
<dbReference type="OrthoDB" id="9908362at2"/>
<dbReference type="InterPro" id="IPR009003">
    <property type="entry name" value="Peptidase_S1_PA"/>
</dbReference>
<evidence type="ECO:0008006" key="3">
    <source>
        <dbReference type="Google" id="ProtNLM"/>
    </source>
</evidence>
<reference evidence="1 2" key="1">
    <citation type="submission" date="2017-11" db="EMBL/GenBank/DDBJ databases">
        <title>Animal gut microbial communities from fecal samples from Wisconsin, USA.</title>
        <authorList>
            <person name="Neumann A."/>
        </authorList>
    </citation>
    <scope>NUCLEOTIDE SEQUENCE [LARGE SCALE GENOMIC DNA]</scope>
    <source>
        <strain evidence="1 2">UWS3</strain>
    </source>
</reference>
<dbReference type="SUPFAM" id="SSF50494">
    <property type="entry name" value="Trypsin-like serine proteases"/>
    <property type="match status" value="1"/>
</dbReference>
<dbReference type="AlphaFoldDB" id="A0A2M9A9K6"/>
<dbReference type="EMBL" id="PGEX01000001">
    <property type="protein sequence ID" value="PJJ42303.1"/>
    <property type="molecule type" value="Genomic_DNA"/>
</dbReference>
<sequence length="220" mass="24296">MKHTIILIIGILATFLFAETGKHKITKVYGTGIAFNEHYIVTTGNVARHSEKLDSIVVMVNGLPIIARLEHSADTVLDRAKNEYMNMAIIQVDNKVLLNACKIEDRLVTTGEPVTVTGFLQEDSKLQIKSFPAKVVADSTFPEYVARALNVRTPGGFSGAAISSHGKVIGMSFGNSTRKSDISFFYDGMLLSEYIRNQNKHTTTDVSKCTYQVRSYVTVE</sequence>
<name>A0A2M9A9K6_9BACT</name>
<dbReference type="Gene3D" id="2.40.10.120">
    <property type="match status" value="1"/>
</dbReference>
<comment type="caution">
    <text evidence="1">The sequence shown here is derived from an EMBL/GenBank/DDBJ whole genome shotgun (WGS) entry which is preliminary data.</text>
</comment>
<evidence type="ECO:0000313" key="2">
    <source>
        <dbReference type="Proteomes" id="UP000231134"/>
    </source>
</evidence>
<gene>
    <name evidence="1" type="ORF">BGX16_2328</name>
</gene>
<dbReference type="RefSeq" id="WP_100426168.1">
    <property type="nucleotide sequence ID" value="NZ_PGEX01000001.1"/>
</dbReference>
<dbReference type="Proteomes" id="UP000231134">
    <property type="component" value="Unassembled WGS sequence"/>
</dbReference>
<protein>
    <recommendedName>
        <fullName evidence="3">Serine protease</fullName>
    </recommendedName>
</protein>
<keyword evidence="2" id="KW-1185">Reference proteome</keyword>
<evidence type="ECO:0000313" key="1">
    <source>
        <dbReference type="EMBL" id="PJJ42303.1"/>
    </source>
</evidence>